<organism evidence="2 3">
    <name type="scientific">Jannaschia pagri</name>
    <dbReference type="NCBI Taxonomy" id="2829797"/>
    <lineage>
        <taxon>Bacteria</taxon>
        <taxon>Pseudomonadati</taxon>
        <taxon>Pseudomonadota</taxon>
        <taxon>Alphaproteobacteria</taxon>
        <taxon>Rhodobacterales</taxon>
        <taxon>Roseobacteraceae</taxon>
        <taxon>Jannaschia</taxon>
    </lineage>
</organism>
<accession>A0ABQ4NP49</accession>
<dbReference type="Gene3D" id="1.10.606.10">
    <property type="entry name" value="Vanadium-containing Chloroperoxidase, domain 2"/>
    <property type="match status" value="1"/>
</dbReference>
<gene>
    <name evidence="2" type="ORF">JANAI62_27980</name>
</gene>
<proteinExistence type="predicted"/>
<feature type="region of interest" description="Disordered" evidence="1">
    <location>
        <begin position="1"/>
        <end position="30"/>
    </location>
</feature>
<dbReference type="InterPro" id="IPR016119">
    <property type="entry name" value="Br/Cl_peroxidase_C"/>
</dbReference>
<feature type="region of interest" description="Disordered" evidence="1">
    <location>
        <begin position="172"/>
        <end position="196"/>
    </location>
</feature>
<dbReference type="SUPFAM" id="SSF48317">
    <property type="entry name" value="Acid phosphatase/Vanadium-dependent haloperoxidase"/>
    <property type="match status" value="1"/>
</dbReference>
<dbReference type="InterPro" id="IPR036938">
    <property type="entry name" value="PAP2/HPO_sf"/>
</dbReference>
<comment type="caution">
    <text evidence="2">The sequence shown here is derived from an EMBL/GenBank/DDBJ whole genome shotgun (WGS) entry which is preliminary data.</text>
</comment>
<evidence type="ECO:0000256" key="1">
    <source>
        <dbReference type="SAM" id="MobiDB-lite"/>
    </source>
</evidence>
<evidence type="ECO:0000313" key="2">
    <source>
        <dbReference type="EMBL" id="GIT96175.1"/>
    </source>
</evidence>
<protein>
    <submittedName>
        <fullName evidence="2">Phosphoesterase</fullName>
    </submittedName>
</protein>
<keyword evidence="3" id="KW-1185">Reference proteome</keyword>
<reference evidence="2 3" key="1">
    <citation type="submission" date="2021-05" db="EMBL/GenBank/DDBJ databases">
        <title>Bacteria Genome sequencing.</title>
        <authorList>
            <person name="Takabe Y."/>
            <person name="Nakajima Y."/>
            <person name="Suzuki S."/>
            <person name="Shiozaki T."/>
        </authorList>
    </citation>
    <scope>NUCLEOTIDE SEQUENCE [LARGE SCALE GENOMIC DNA]</scope>
    <source>
        <strain evidence="2 3">AI_62</strain>
    </source>
</reference>
<evidence type="ECO:0000313" key="3">
    <source>
        <dbReference type="Proteomes" id="UP000786693"/>
    </source>
</evidence>
<sequence>MGSRIWKSSGGETHVRQNTSEAQPSGHQEGECVAPLGGATNDVTLVRGPWAVVCSKGQDHDDYGLAIPGDGALRSTQATGTRRFRTTALDGASWAALKGSPPNTTAREALPKQVLGLDVAPEPRLGSDQLAAEMAELYAMAILRDKPFEELRDGQHGAATTVHALRKMSWFDEGAPTPDRHMQPQTSEGPRGKRNRLSPQSLFRAAAPGCAVGPYVSQFLLIGNSGLTGGLTPDMGFVTFGTQRMSQMIARHVSGVDYMRDWAEWLDVQDGADTASAQAFDGTRGFICTPRDLSARMRQSAPEEPFVTAYYLLLAAEAAADDGLPEPTSLRSSAPPLTAADVLSLISEAASAAQVLLAEQAARGRGRLQPEVLGALATLVTNGEGARLGAARPLVETHVEKLEAAATANFDLLEAVNQMPTTGQFGGEPKGPPFQLSRNLMLPMAFAEGAPKEAAFGARQATVAGACATLLKAMFKISTDGAAPLTLDQVGTGTLGTTYVPNGTGSCLVATTAPEDAGSQLTLQGELNKLAANVALARSFAGIHTYGASWDAMRMGERLAVGLLLDRLAASDQPASLTFESFDGDALVLSGDGQGAATLLVEGGADPSAWWHRLNGEVAQHIEFPKLS</sequence>
<name>A0ABQ4NP49_9RHOB</name>
<dbReference type="EMBL" id="BPFH01000005">
    <property type="protein sequence ID" value="GIT96175.1"/>
    <property type="molecule type" value="Genomic_DNA"/>
</dbReference>
<dbReference type="Proteomes" id="UP000786693">
    <property type="component" value="Unassembled WGS sequence"/>
</dbReference>
<feature type="compositionally biased region" description="Polar residues" evidence="1">
    <location>
        <begin position="16"/>
        <end position="26"/>
    </location>
</feature>